<name>A0AAD7BLU7_9AGAR</name>
<dbReference type="Proteomes" id="UP001221142">
    <property type="component" value="Unassembled WGS sequence"/>
</dbReference>
<accession>A0AAD7BLU7</accession>
<sequence length="262" mass="29758">MGYTGTTVKCREIWKPEVFRQLGSRDSRDRKYSSKTEGSAFILQQTEERWRRVAGPSRNIWWSKQSAVRGCPAFFGKMDKQAAAVDARIRTPAQDVATGRRHAVACPFYSAKLKVCQPARRRLRPAVIVSVCPRSTGLKSRSRPDWMKKWTNRKRPKAIFQTPLAFPRCPSLLLLTTSPPSQWPHQAPAYPFLPADPPSFWMPSTFSEGYRMALGTVPARRYIFLASGIFPVTDSFEADPVSRWFYTLGIDARYCFSAVSVP</sequence>
<dbReference type="EMBL" id="JARKIF010000013">
    <property type="protein sequence ID" value="KAJ7624823.1"/>
    <property type="molecule type" value="Genomic_DNA"/>
</dbReference>
<dbReference type="AlphaFoldDB" id="A0AAD7BLU7"/>
<evidence type="ECO:0000313" key="1">
    <source>
        <dbReference type="EMBL" id="KAJ7624823.1"/>
    </source>
</evidence>
<protein>
    <submittedName>
        <fullName evidence="1">Uncharacterized protein</fullName>
    </submittedName>
</protein>
<organism evidence="1 2">
    <name type="scientific">Roridomyces roridus</name>
    <dbReference type="NCBI Taxonomy" id="1738132"/>
    <lineage>
        <taxon>Eukaryota</taxon>
        <taxon>Fungi</taxon>
        <taxon>Dikarya</taxon>
        <taxon>Basidiomycota</taxon>
        <taxon>Agaricomycotina</taxon>
        <taxon>Agaricomycetes</taxon>
        <taxon>Agaricomycetidae</taxon>
        <taxon>Agaricales</taxon>
        <taxon>Marasmiineae</taxon>
        <taxon>Mycenaceae</taxon>
        <taxon>Roridomyces</taxon>
    </lineage>
</organism>
<keyword evidence="2" id="KW-1185">Reference proteome</keyword>
<proteinExistence type="predicted"/>
<gene>
    <name evidence="1" type="ORF">FB45DRAFT_869695</name>
</gene>
<reference evidence="1" key="1">
    <citation type="submission" date="2023-03" db="EMBL/GenBank/DDBJ databases">
        <title>Massive genome expansion in bonnet fungi (Mycena s.s.) driven by repeated elements and novel gene families across ecological guilds.</title>
        <authorList>
            <consortium name="Lawrence Berkeley National Laboratory"/>
            <person name="Harder C.B."/>
            <person name="Miyauchi S."/>
            <person name="Viragh M."/>
            <person name="Kuo A."/>
            <person name="Thoen E."/>
            <person name="Andreopoulos B."/>
            <person name="Lu D."/>
            <person name="Skrede I."/>
            <person name="Drula E."/>
            <person name="Henrissat B."/>
            <person name="Morin E."/>
            <person name="Kohler A."/>
            <person name="Barry K."/>
            <person name="LaButti K."/>
            <person name="Morin E."/>
            <person name="Salamov A."/>
            <person name="Lipzen A."/>
            <person name="Mereny Z."/>
            <person name="Hegedus B."/>
            <person name="Baldrian P."/>
            <person name="Stursova M."/>
            <person name="Weitz H."/>
            <person name="Taylor A."/>
            <person name="Grigoriev I.V."/>
            <person name="Nagy L.G."/>
            <person name="Martin F."/>
            <person name="Kauserud H."/>
        </authorList>
    </citation>
    <scope>NUCLEOTIDE SEQUENCE</scope>
    <source>
        <strain evidence="1">9284</strain>
    </source>
</reference>
<evidence type="ECO:0000313" key="2">
    <source>
        <dbReference type="Proteomes" id="UP001221142"/>
    </source>
</evidence>
<comment type="caution">
    <text evidence="1">The sequence shown here is derived from an EMBL/GenBank/DDBJ whole genome shotgun (WGS) entry which is preliminary data.</text>
</comment>